<sequence length="53" mass="5950">MANNVNPLLGFLTLENEINAAGEMEHCDDDAGPDIPFTDEEISHWSNPWKHTL</sequence>
<protein>
    <submittedName>
        <fullName evidence="1">Uncharacterized protein</fullName>
    </submittedName>
</protein>
<comment type="caution">
    <text evidence="1">The sequence shown here is derived from an EMBL/GenBank/DDBJ whole genome shotgun (WGS) entry which is preliminary data.</text>
</comment>
<dbReference type="EMBL" id="LXQA010038254">
    <property type="protein sequence ID" value="MCH98678.1"/>
    <property type="molecule type" value="Genomic_DNA"/>
</dbReference>
<name>A0A392NHU0_9FABA</name>
<accession>A0A392NHU0</accession>
<keyword evidence="2" id="KW-1185">Reference proteome</keyword>
<evidence type="ECO:0000313" key="2">
    <source>
        <dbReference type="Proteomes" id="UP000265520"/>
    </source>
</evidence>
<reference evidence="1 2" key="1">
    <citation type="journal article" date="2018" name="Front. Plant Sci.">
        <title>Red Clover (Trifolium pratense) and Zigzag Clover (T. medium) - A Picture of Genomic Similarities and Differences.</title>
        <authorList>
            <person name="Dluhosova J."/>
            <person name="Istvanek J."/>
            <person name="Nedelnik J."/>
            <person name="Repkova J."/>
        </authorList>
    </citation>
    <scope>NUCLEOTIDE SEQUENCE [LARGE SCALE GENOMIC DNA]</scope>
    <source>
        <strain evidence="2">cv. 10/8</strain>
        <tissue evidence="1">Leaf</tissue>
    </source>
</reference>
<proteinExistence type="predicted"/>
<dbReference type="AlphaFoldDB" id="A0A392NHU0"/>
<organism evidence="1 2">
    <name type="scientific">Trifolium medium</name>
    <dbReference type="NCBI Taxonomy" id="97028"/>
    <lineage>
        <taxon>Eukaryota</taxon>
        <taxon>Viridiplantae</taxon>
        <taxon>Streptophyta</taxon>
        <taxon>Embryophyta</taxon>
        <taxon>Tracheophyta</taxon>
        <taxon>Spermatophyta</taxon>
        <taxon>Magnoliopsida</taxon>
        <taxon>eudicotyledons</taxon>
        <taxon>Gunneridae</taxon>
        <taxon>Pentapetalae</taxon>
        <taxon>rosids</taxon>
        <taxon>fabids</taxon>
        <taxon>Fabales</taxon>
        <taxon>Fabaceae</taxon>
        <taxon>Papilionoideae</taxon>
        <taxon>50 kb inversion clade</taxon>
        <taxon>NPAAA clade</taxon>
        <taxon>Hologalegina</taxon>
        <taxon>IRL clade</taxon>
        <taxon>Trifolieae</taxon>
        <taxon>Trifolium</taxon>
    </lineage>
</organism>
<evidence type="ECO:0000313" key="1">
    <source>
        <dbReference type="EMBL" id="MCH98678.1"/>
    </source>
</evidence>
<feature type="non-terminal residue" evidence="1">
    <location>
        <position position="53"/>
    </location>
</feature>
<dbReference type="Proteomes" id="UP000265520">
    <property type="component" value="Unassembled WGS sequence"/>
</dbReference>